<accession>A0A540LVJ4</accession>
<organism evidence="1 2">
    <name type="scientific">Malus baccata</name>
    <name type="common">Siberian crab apple</name>
    <name type="synonym">Pyrus baccata</name>
    <dbReference type="NCBI Taxonomy" id="106549"/>
    <lineage>
        <taxon>Eukaryota</taxon>
        <taxon>Viridiplantae</taxon>
        <taxon>Streptophyta</taxon>
        <taxon>Embryophyta</taxon>
        <taxon>Tracheophyta</taxon>
        <taxon>Spermatophyta</taxon>
        <taxon>Magnoliopsida</taxon>
        <taxon>eudicotyledons</taxon>
        <taxon>Gunneridae</taxon>
        <taxon>Pentapetalae</taxon>
        <taxon>rosids</taxon>
        <taxon>fabids</taxon>
        <taxon>Rosales</taxon>
        <taxon>Rosaceae</taxon>
        <taxon>Amygdaloideae</taxon>
        <taxon>Maleae</taxon>
        <taxon>Malus</taxon>
    </lineage>
</organism>
<name>A0A540LVJ4_MALBA</name>
<sequence>MVTWLAADAGKCWTFWCCNTRQECEWTSELRKPTVVRVESDFGIFTRKVRACGYWLCSWRKASGGTQYYMGGGSCTY</sequence>
<keyword evidence="2" id="KW-1185">Reference proteome</keyword>
<dbReference type="Proteomes" id="UP000315295">
    <property type="component" value="Unassembled WGS sequence"/>
</dbReference>
<evidence type="ECO:0000313" key="2">
    <source>
        <dbReference type="Proteomes" id="UP000315295"/>
    </source>
</evidence>
<reference evidence="1 2" key="1">
    <citation type="journal article" date="2019" name="G3 (Bethesda)">
        <title>Sequencing of a Wild Apple (Malus baccata) Genome Unravels the Differences Between Cultivated and Wild Apple Species Regarding Disease Resistance and Cold Tolerance.</title>
        <authorList>
            <person name="Chen X."/>
        </authorList>
    </citation>
    <scope>NUCLEOTIDE SEQUENCE [LARGE SCALE GENOMIC DNA]</scope>
    <source>
        <strain evidence="2">cv. Shandingzi</strain>
        <tissue evidence="1">Leaves</tissue>
    </source>
</reference>
<dbReference type="EMBL" id="VIEB01000450">
    <property type="protein sequence ID" value="TQD90531.1"/>
    <property type="molecule type" value="Genomic_DNA"/>
</dbReference>
<protein>
    <submittedName>
        <fullName evidence="1">Uncharacterized protein</fullName>
    </submittedName>
</protein>
<proteinExistence type="predicted"/>
<comment type="caution">
    <text evidence="1">The sequence shown here is derived from an EMBL/GenBank/DDBJ whole genome shotgun (WGS) entry which is preliminary data.</text>
</comment>
<evidence type="ECO:0000313" key="1">
    <source>
        <dbReference type="EMBL" id="TQD90531.1"/>
    </source>
</evidence>
<dbReference type="AlphaFoldDB" id="A0A540LVJ4"/>
<gene>
    <name evidence="1" type="ORF">C1H46_023969</name>
</gene>